<gene>
    <name evidence="2" type="ORF">PCOR1329_LOCUS6078</name>
</gene>
<comment type="caution">
    <text evidence="2">The sequence shown here is derived from an EMBL/GenBank/DDBJ whole genome shotgun (WGS) entry which is preliminary data.</text>
</comment>
<feature type="compositionally biased region" description="Low complexity" evidence="1">
    <location>
        <begin position="48"/>
        <end position="94"/>
    </location>
</feature>
<keyword evidence="3" id="KW-1185">Reference proteome</keyword>
<evidence type="ECO:0000256" key="1">
    <source>
        <dbReference type="SAM" id="MobiDB-lite"/>
    </source>
</evidence>
<evidence type="ECO:0000313" key="2">
    <source>
        <dbReference type="EMBL" id="CAK0796797.1"/>
    </source>
</evidence>
<accession>A0ABN9PUA6</accession>
<dbReference type="InterPro" id="IPR036691">
    <property type="entry name" value="Endo/exonu/phosph_ase_sf"/>
</dbReference>
<feature type="region of interest" description="Disordered" evidence="1">
    <location>
        <begin position="15"/>
        <end position="102"/>
    </location>
</feature>
<dbReference type="Proteomes" id="UP001189429">
    <property type="component" value="Unassembled WGS sequence"/>
</dbReference>
<dbReference type="Gene3D" id="3.60.10.10">
    <property type="entry name" value="Endonuclease/exonuclease/phosphatase"/>
    <property type="match status" value="1"/>
</dbReference>
<reference evidence="2" key="1">
    <citation type="submission" date="2023-10" db="EMBL/GenBank/DDBJ databases">
        <authorList>
            <person name="Chen Y."/>
            <person name="Shah S."/>
            <person name="Dougan E. K."/>
            <person name="Thang M."/>
            <person name="Chan C."/>
        </authorList>
    </citation>
    <scope>NUCLEOTIDE SEQUENCE [LARGE SCALE GENOMIC DNA]</scope>
</reference>
<sequence length="303" mass="32647">MIGMNGHSLVLASTHGTEGVRAKERSAQCPAGSDEAEGGLAEERDAASRTSAPRSGSSASFAGAAQACSGAATSTPARWSRVGPGRAAPCGRGAPPSPLRTSHAWRAAVTSRRRAGSLVTFSSLLEGSGLSEARGLRCPTYKKQKEKPSTDPDKAQFQCAEDGHTMHYKASHPPSWTDRVFHSAAVTPWLQCGKLHRSVHVADHDAVLVTCRVQPGESCGGQKANVEEEEEEYARCCCQGAKGECRLMGEDELRTNWKPWKWGKKVCPGGRGKWHYWKKYHAHMPETCLDELEGVVDEQPAPS</sequence>
<protein>
    <submittedName>
        <fullName evidence="2">Uncharacterized protein</fullName>
    </submittedName>
</protein>
<evidence type="ECO:0000313" key="3">
    <source>
        <dbReference type="Proteomes" id="UP001189429"/>
    </source>
</evidence>
<name>A0ABN9PUA6_9DINO</name>
<dbReference type="EMBL" id="CAUYUJ010001625">
    <property type="protein sequence ID" value="CAK0796797.1"/>
    <property type="molecule type" value="Genomic_DNA"/>
</dbReference>
<organism evidence="2 3">
    <name type="scientific">Prorocentrum cordatum</name>
    <dbReference type="NCBI Taxonomy" id="2364126"/>
    <lineage>
        <taxon>Eukaryota</taxon>
        <taxon>Sar</taxon>
        <taxon>Alveolata</taxon>
        <taxon>Dinophyceae</taxon>
        <taxon>Prorocentrales</taxon>
        <taxon>Prorocentraceae</taxon>
        <taxon>Prorocentrum</taxon>
    </lineage>
</organism>
<proteinExistence type="predicted"/>